<dbReference type="PANTHER" id="PTHR37306:SF1">
    <property type="entry name" value="COLICIN V PRODUCTION PROTEIN"/>
    <property type="match status" value="1"/>
</dbReference>
<keyword evidence="4 5" id="KW-0472">Membrane</keyword>
<dbReference type="EMBL" id="FQUS01000028">
    <property type="protein sequence ID" value="SHG43571.1"/>
    <property type="molecule type" value="Genomic_DNA"/>
</dbReference>
<evidence type="ECO:0000256" key="2">
    <source>
        <dbReference type="ARBA" id="ARBA00022692"/>
    </source>
</evidence>
<keyword evidence="3 5" id="KW-1133">Transmembrane helix</keyword>
<gene>
    <name evidence="6" type="ORF">SAMN05443144_12835</name>
</gene>
<evidence type="ECO:0000256" key="4">
    <source>
        <dbReference type="ARBA" id="ARBA00023136"/>
    </source>
</evidence>
<dbReference type="GO" id="GO:0016020">
    <property type="term" value="C:membrane"/>
    <property type="evidence" value="ECO:0007669"/>
    <property type="project" value="UniProtKB-SubCell"/>
</dbReference>
<dbReference type="OrthoDB" id="9799585at2"/>
<dbReference type="InterPro" id="IPR003825">
    <property type="entry name" value="Colicin-V_CvpA"/>
</dbReference>
<reference evidence="6 7" key="1">
    <citation type="submission" date="2016-11" db="EMBL/GenBank/DDBJ databases">
        <authorList>
            <person name="Jaros S."/>
            <person name="Januszkiewicz K."/>
            <person name="Wedrychowicz H."/>
        </authorList>
    </citation>
    <scope>NUCLEOTIDE SEQUENCE [LARGE SCALE GENOMIC DNA]</scope>
    <source>
        <strain evidence="6 7">DSM 21986</strain>
    </source>
</reference>
<dbReference type="PANTHER" id="PTHR37306">
    <property type="entry name" value="COLICIN V PRODUCTION PROTEIN"/>
    <property type="match status" value="1"/>
</dbReference>
<evidence type="ECO:0000256" key="3">
    <source>
        <dbReference type="ARBA" id="ARBA00022989"/>
    </source>
</evidence>
<dbReference type="AlphaFoldDB" id="A0A1M5JSP9"/>
<evidence type="ECO:0000313" key="6">
    <source>
        <dbReference type="EMBL" id="SHG43571.1"/>
    </source>
</evidence>
<evidence type="ECO:0000313" key="7">
    <source>
        <dbReference type="Proteomes" id="UP000184041"/>
    </source>
</evidence>
<dbReference type="RefSeq" id="WP_073067959.1">
    <property type="nucleotide sequence ID" value="NZ_FQUS01000028.1"/>
</dbReference>
<sequence length="185" mass="20537">MNLLDLLIVLPIAFFAYRGFKNGLIREVLSIAGIVLGVFLTFRYMDEAGTYIQPYIGSNAEYIPFIAAFIIFIGTLVVVNIVAVLARKLLETIRLNFINRATGLAFGALKCGIIISALLLMAAGLNIPSQELREDSTSYPYVIYLAPWAYDTVASVYPGAEDFTETVRKTLDKHNPITNFPTFEQ</sequence>
<dbReference type="Pfam" id="PF02674">
    <property type="entry name" value="Colicin_V"/>
    <property type="match status" value="1"/>
</dbReference>
<keyword evidence="7" id="KW-1185">Reference proteome</keyword>
<keyword evidence="2 5" id="KW-0812">Transmembrane</keyword>
<evidence type="ECO:0000256" key="5">
    <source>
        <dbReference type="SAM" id="Phobius"/>
    </source>
</evidence>
<organism evidence="6 7">
    <name type="scientific">Fodinibius roseus</name>
    <dbReference type="NCBI Taxonomy" id="1194090"/>
    <lineage>
        <taxon>Bacteria</taxon>
        <taxon>Pseudomonadati</taxon>
        <taxon>Balneolota</taxon>
        <taxon>Balneolia</taxon>
        <taxon>Balneolales</taxon>
        <taxon>Balneolaceae</taxon>
        <taxon>Fodinibius</taxon>
    </lineage>
</organism>
<feature type="transmembrane region" description="Helical" evidence="5">
    <location>
        <begin position="107"/>
        <end position="127"/>
    </location>
</feature>
<evidence type="ECO:0000256" key="1">
    <source>
        <dbReference type="ARBA" id="ARBA00004141"/>
    </source>
</evidence>
<comment type="subcellular location">
    <subcellularLocation>
        <location evidence="1">Membrane</location>
        <topology evidence="1">Multi-pass membrane protein</topology>
    </subcellularLocation>
</comment>
<proteinExistence type="predicted"/>
<accession>A0A1M5JSP9</accession>
<dbReference type="STRING" id="1194090.SAMN05443144_12835"/>
<name>A0A1M5JSP9_9BACT</name>
<dbReference type="GO" id="GO:0009403">
    <property type="term" value="P:toxin biosynthetic process"/>
    <property type="evidence" value="ECO:0007669"/>
    <property type="project" value="InterPro"/>
</dbReference>
<feature type="transmembrane region" description="Helical" evidence="5">
    <location>
        <begin position="62"/>
        <end position="86"/>
    </location>
</feature>
<feature type="transmembrane region" description="Helical" evidence="5">
    <location>
        <begin position="24"/>
        <end position="42"/>
    </location>
</feature>
<protein>
    <submittedName>
        <fullName evidence="6">Membrane protein required for colicin V production</fullName>
    </submittedName>
</protein>
<dbReference type="Proteomes" id="UP000184041">
    <property type="component" value="Unassembled WGS sequence"/>
</dbReference>